<protein>
    <recommendedName>
        <fullName evidence="4">Plasmodium falciparum erythrocyte membrane protein 1 acidic terminal segment domain-containing protein</fullName>
    </recommendedName>
</protein>
<evidence type="ECO:0000313" key="3">
    <source>
        <dbReference type="Proteomes" id="UP000030694"/>
    </source>
</evidence>
<feature type="transmembrane region" description="Helical" evidence="1">
    <location>
        <begin position="47"/>
        <end position="68"/>
    </location>
</feature>
<name>A0A024WZ40_PLAFC</name>
<accession>A0A024WZ40</accession>
<evidence type="ECO:0008006" key="4">
    <source>
        <dbReference type="Google" id="ProtNLM"/>
    </source>
</evidence>
<dbReference type="EMBL" id="KI927741">
    <property type="protein sequence ID" value="ETW58060.1"/>
    <property type="molecule type" value="Genomic_DNA"/>
</dbReference>
<gene>
    <name evidence="2" type="ORF">PFMC_06044</name>
</gene>
<evidence type="ECO:0000313" key="2">
    <source>
        <dbReference type="EMBL" id="ETW58060.1"/>
    </source>
</evidence>
<feature type="transmembrane region" description="Helical" evidence="1">
    <location>
        <begin position="20"/>
        <end position="40"/>
    </location>
</feature>
<dbReference type="AlphaFoldDB" id="A0A024WZ40"/>
<keyword evidence="1" id="KW-0472">Membrane</keyword>
<keyword evidence="1" id="KW-1133">Transmembrane helix</keyword>
<reference evidence="2 3" key="1">
    <citation type="submission" date="2013-02" db="EMBL/GenBank/DDBJ databases">
        <title>The Genome Annotation of Plasmodium falciparum CAMP/Malaysia.</title>
        <authorList>
            <consortium name="The Broad Institute Genome Sequencing Platform"/>
            <consortium name="The Broad Institute Genome Sequencing Center for Infectious Disease"/>
            <person name="Neafsey D."/>
            <person name="Hoffman S."/>
            <person name="Volkman S."/>
            <person name="Rosenthal P."/>
            <person name="Walker B."/>
            <person name="Young S.K."/>
            <person name="Zeng Q."/>
            <person name="Gargeya S."/>
            <person name="Fitzgerald M."/>
            <person name="Haas B."/>
            <person name="Abouelleil A."/>
            <person name="Allen A.W."/>
            <person name="Alvarado L."/>
            <person name="Arachchi H.M."/>
            <person name="Berlin A.M."/>
            <person name="Chapman S.B."/>
            <person name="Gainer-Dewar J."/>
            <person name="Goldberg J."/>
            <person name="Griggs A."/>
            <person name="Gujja S."/>
            <person name="Hansen M."/>
            <person name="Howarth C."/>
            <person name="Imamovic A."/>
            <person name="Ireland A."/>
            <person name="Larimer J."/>
            <person name="McCowan C."/>
            <person name="Murphy C."/>
            <person name="Pearson M."/>
            <person name="Poon T.W."/>
            <person name="Priest M."/>
            <person name="Roberts A."/>
            <person name="Saif S."/>
            <person name="Shea T."/>
            <person name="Sisk P."/>
            <person name="Sykes S."/>
            <person name="Wortman J."/>
            <person name="Nusbaum C."/>
            <person name="Birren B."/>
        </authorList>
    </citation>
    <scope>NUCLEOTIDE SEQUENCE [LARGE SCALE GENOMIC DNA]</scope>
    <source>
        <strain evidence="2 3">CAMP/Malaysia</strain>
    </source>
</reference>
<sequence>MVLPHNSYHYIILLHDSGNYYIIYNTTNYHYIVTVVVTTTTSWKYRFSFISSLSLVFHTLLICIYVIMVDYVNNV</sequence>
<keyword evidence="1" id="KW-0812">Transmembrane</keyword>
<evidence type="ECO:0000256" key="1">
    <source>
        <dbReference type="SAM" id="Phobius"/>
    </source>
</evidence>
<proteinExistence type="predicted"/>
<organism evidence="2 3">
    <name type="scientific">Plasmodium falciparum (isolate Camp / Malaysia)</name>
    <dbReference type="NCBI Taxonomy" id="5835"/>
    <lineage>
        <taxon>Eukaryota</taxon>
        <taxon>Sar</taxon>
        <taxon>Alveolata</taxon>
        <taxon>Apicomplexa</taxon>
        <taxon>Aconoidasida</taxon>
        <taxon>Haemosporida</taxon>
        <taxon>Plasmodiidae</taxon>
        <taxon>Plasmodium</taxon>
        <taxon>Plasmodium (Laverania)</taxon>
    </lineage>
</organism>
<dbReference type="Proteomes" id="UP000030694">
    <property type="component" value="Unassembled WGS sequence"/>
</dbReference>
<reference evidence="2 3" key="2">
    <citation type="submission" date="2013-02" db="EMBL/GenBank/DDBJ databases">
        <title>The Genome Sequence of Plasmodium falciparum CAMP/Malaysia.</title>
        <authorList>
            <consortium name="The Broad Institute Genome Sequencing Platform"/>
            <consortium name="The Broad Institute Genome Sequencing Center for Infectious Disease"/>
            <person name="Neafsey D."/>
            <person name="Cheeseman I."/>
            <person name="Volkman S."/>
            <person name="Adams J."/>
            <person name="Walker B."/>
            <person name="Young S.K."/>
            <person name="Zeng Q."/>
            <person name="Gargeya S."/>
            <person name="Fitzgerald M."/>
            <person name="Haas B."/>
            <person name="Abouelleil A."/>
            <person name="Alvarado L."/>
            <person name="Arachchi H.M."/>
            <person name="Berlin A.M."/>
            <person name="Chapman S.B."/>
            <person name="Dewar J."/>
            <person name="Goldberg J."/>
            <person name="Griggs A."/>
            <person name="Gujja S."/>
            <person name="Hansen M."/>
            <person name="Howarth C."/>
            <person name="Imamovic A."/>
            <person name="Larimer J."/>
            <person name="McCowan C."/>
            <person name="Murphy C."/>
            <person name="Neiman D."/>
            <person name="Pearson M."/>
            <person name="Priest M."/>
            <person name="Roberts A."/>
            <person name="Saif S."/>
            <person name="Shea T."/>
            <person name="Sisk P."/>
            <person name="Sykes S."/>
            <person name="Wortman J."/>
            <person name="Nusbaum C."/>
            <person name="Birren B."/>
        </authorList>
    </citation>
    <scope>NUCLEOTIDE SEQUENCE [LARGE SCALE GENOMIC DNA]</scope>
    <source>
        <strain evidence="2 3">CAMP/Malaysia</strain>
    </source>
</reference>